<dbReference type="PANTHER" id="PTHR38134">
    <property type="entry name" value="SLR1395 PROTEIN"/>
    <property type="match status" value="1"/>
</dbReference>
<dbReference type="OrthoDB" id="503106at2"/>
<name>A0A4R1B1R2_9PROT</name>
<accession>A0A4R1B1R2</accession>
<comment type="caution">
    <text evidence="1">The sequence shown here is derived from an EMBL/GenBank/DDBJ whole genome shotgun (WGS) entry which is preliminary data.</text>
</comment>
<sequence>MRRLYVAVSHHGLGHLAQTAPVLEALHARAPDLEFVVRSALAPETLAARLAMPFRHIAEASDCNLVMRDAIRADVPASLAAYREFHRDWPARVEAEARRLDDLGVDAVFSNVGYLPLAAAQRAGLASAAMCSLNWADIFRHYLGGEAGAAAILDVMVAAYAGADLFLRPQPSMPMADLDNTVAVPPVVQAGRVRRAELLDRLGLAAGDRLVLVGMGGIRYRPPVESWPCRRGLVFLVPDDWRADHPCTRALRDTGMVFRDVLASADALITKPGYGSYAEAAAAGVPVLTIPRADWPETPYLDDWLARVARMRRIDEAVLLNGELAAPLAALWAQAAPAPVVADGAAEVAGRLLALA</sequence>
<proteinExistence type="predicted"/>
<evidence type="ECO:0000313" key="2">
    <source>
        <dbReference type="Proteomes" id="UP000295443"/>
    </source>
</evidence>
<dbReference type="AlphaFoldDB" id="A0A4R1B1R2"/>
<dbReference type="Proteomes" id="UP000295443">
    <property type="component" value="Unassembled WGS sequence"/>
</dbReference>
<dbReference type="InterPro" id="IPR053205">
    <property type="entry name" value="GHMP_kinase_L-arabinokinase"/>
</dbReference>
<dbReference type="SUPFAM" id="SSF53756">
    <property type="entry name" value="UDP-Glycosyltransferase/glycogen phosphorylase"/>
    <property type="match status" value="1"/>
</dbReference>
<keyword evidence="2" id="KW-1185">Reference proteome</keyword>
<dbReference type="PANTHER" id="PTHR38134:SF2">
    <property type="entry name" value="GALACTOKINASE"/>
    <property type="match status" value="1"/>
</dbReference>
<reference evidence="1 2" key="1">
    <citation type="submission" date="2019-03" db="EMBL/GenBank/DDBJ databases">
        <title>Genome sequence of Thiobacillaceae bacterium LSR1, a sulfur-oxidizing bacterium isolated from freshwater sediment.</title>
        <authorList>
            <person name="Li S."/>
        </authorList>
    </citation>
    <scope>NUCLEOTIDE SEQUENCE [LARGE SCALE GENOMIC DNA]</scope>
    <source>
        <strain evidence="1 2">LSR1</strain>
    </source>
</reference>
<gene>
    <name evidence="1" type="ORF">EZJ19_13495</name>
</gene>
<dbReference type="RefSeq" id="WP_131448434.1">
    <property type="nucleotide sequence ID" value="NZ_SJZB01000046.1"/>
</dbReference>
<evidence type="ECO:0008006" key="3">
    <source>
        <dbReference type="Google" id="ProtNLM"/>
    </source>
</evidence>
<dbReference type="EMBL" id="SJZB01000046">
    <property type="protein sequence ID" value="TCJ11972.1"/>
    <property type="molecule type" value="Genomic_DNA"/>
</dbReference>
<dbReference type="Gene3D" id="3.40.50.2000">
    <property type="entry name" value="Glycogen Phosphorylase B"/>
    <property type="match status" value="1"/>
</dbReference>
<protein>
    <recommendedName>
        <fullName evidence="3">Glycosyl transferase family 28 C-terminal domain-containing protein</fullName>
    </recommendedName>
</protein>
<organism evidence="1 2">
    <name type="scientific">Parasulfuritortus cantonensis</name>
    <dbReference type="NCBI Taxonomy" id="2528202"/>
    <lineage>
        <taxon>Bacteria</taxon>
        <taxon>Pseudomonadati</taxon>
        <taxon>Pseudomonadota</taxon>
        <taxon>Betaproteobacteria</taxon>
        <taxon>Nitrosomonadales</taxon>
        <taxon>Thiobacillaceae</taxon>
        <taxon>Parasulfuritortus</taxon>
    </lineage>
</organism>
<evidence type="ECO:0000313" key="1">
    <source>
        <dbReference type="EMBL" id="TCJ11972.1"/>
    </source>
</evidence>